<feature type="compositionally biased region" description="Pro residues" evidence="12">
    <location>
        <begin position="1123"/>
        <end position="1140"/>
    </location>
</feature>
<protein>
    <recommendedName>
        <fullName evidence="10">Gypsy retrotransposon integrase-like protein 1</fullName>
        <ecNumber evidence="3">2.7.7.49</ecNumber>
        <ecNumber evidence="2">3.1.26.4</ecNumber>
    </recommendedName>
</protein>
<keyword evidence="5" id="KW-0548">Nucleotidyltransferase</keyword>
<evidence type="ECO:0000313" key="16">
    <source>
        <dbReference type="Proteomes" id="UP000515152"/>
    </source>
</evidence>
<feature type="domain" description="CCHC-type" evidence="13">
    <location>
        <begin position="58"/>
        <end position="73"/>
    </location>
</feature>
<dbReference type="GO" id="GO:0008270">
    <property type="term" value="F:zinc ion binding"/>
    <property type="evidence" value="ECO:0007669"/>
    <property type="project" value="UniProtKB-KW"/>
</dbReference>
<keyword evidence="9" id="KW-0695">RNA-directed DNA polymerase</keyword>
<comment type="similarity">
    <text evidence="1">Belongs to the beta type-B retroviral polymerase family. HERV class-II K(HML-2) pol subfamily.</text>
</comment>
<dbReference type="InterPro" id="IPR012337">
    <property type="entry name" value="RNaseH-like_sf"/>
</dbReference>
<dbReference type="Gene3D" id="4.10.60.10">
    <property type="entry name" value="Zinc finger, CCHC-type"/>
    <property type="match status" value="1"/>
</dbReference>
<keyword evidence="4" id="KW-0808">Transferase</keyword>
<dbReference type="InterPro" id="IPR036875">
    <property type="entry name" value="Znf_CCHC_sf"/>
</dbReference>
<dbReference type="InterPro" id="IPR001878">
    <property type="entry name" value="Znf_CCHC"/>
</dbReference>
<dbReference type="InterPro" id="IPR041588">
    <property type="entry name" value="Integrase_H2C2"/>
</dbReference>
<dbReference type="FunFam" id="3.30.420.10:FF:000063">
    <property type="entry name" value="Retrovirus-related Pol polyprotein from transposon 297-like Protein"/>
    <property type="match status" value="1"/>
</dbReference>
<dbReference type="InterPro" id="IPR036397">
    <property type="entry name" value="RNaseH_sf"/>
</dbReference>
<evidence type="ECO:0000256" key="10">
    <source>
        <dbReference type="ARBA" id="ARBA00039658"/>
    </source>
</evidence>
<dbReference type="PROSITE" id="PS50158">
    <property type="entry name" value="ZF_CCHC"/>
    <property type="match status" value="1"/>
</dbReference>
<dbReference type="RefSeq" id="XP_031440433.1">
    <property type="nucleotide sequence ID" value="XM_031584573.1"/>
</dbReference>
<evidence type="ECO:0000256" key="12">
    <source>
        <dbReference type="SAM" id="MobiDB-lite"/>
    </source>
</evidence>
<evidence type="ECO:0000256" key="9">
    <source>
        <dbReference type="ARBA" id="ARBA00022918"/>
    </source>
</evidence>
<dbReference type="InterPro" id="IPR001584">
    <property type="entry name" value="Integrase_cat-core"/>
</dbReference>
<dbReference type="SUPFAM" id="SSF56672">
    <property type="entry name" value="DNA/RNA polymerases"/>
    <property type="match status" value="1"/>
</dbReference>
<dbReference type="Gene3D" id="3.10.10.10">
    <property type="entry name" value="HIV Type 1 Reverse Transcriptase, subunit A, domain 1"/>
    <property type="match status" value="1"/>
</dbReference>
<dbReference type="Pfam" id="PF13650">
    <property type="entry name" value="Asp_protease_2"/>
    <property type="match status" value="1"/>
</dbReference>
<dbReference type="InterPro" id="IPR043502">
    <property type="entry name" value="DNA/RNA_pol_sf"/>
</dbReference>
<dbReference type="GO" id="GO:0003964">
    <property type="term" value="F:RNA-directed DNA polymerase activity"/>
    <property type="evidence" value="ECO:0007669"/>
    <property type="project" value="UniProtKB-KW"/>
</dbReference>
<keyword evidence="11" id="KW-0862">Zinc</keyword>
<feature type="domain" description="Reverse transcriptase" evidence="14">
    <location>
        <begin position="287"/>
        <end position="465"/>
    </location>
</feature>
<evidence type="ECO:0000256" key="2">
    <source>
        <dbReference type="ARBA" id="ARBA00012180"/>
    </source>
</evidence>
<dbReference type="GO" id="GO:0015074">
    <property type="term" value="P:DNA integration"/>
    <property type="evidence" value="ECO:0007669"/>
    <property type="project" value="InterPro"/>
</dbReference>
<evidence type="ECO:0000259" key="13">
    <source>
        <dbReference type="PROSITE" id="PS50158"/>
    </source>
</evidence>
<dbReference type="FunFam" id="1.10.340.70:FF:000003">
    <property type="entry name" value="Protein CBG25708"/>
    <property type="match status" value="1"/>
</dbReference>
<dbReference type="InterPro" id="IPR000477">
    <property type="entry name" value="RT_dom"/>
</dbReference>
<feature type="domain" description="Integrase catalytic" evidence="15">
    <location>
        <begin position="836"/>
        <end position="995"/>
    </location>
</feature>
<evidence type="ECO:0000256" key="4">
    <source>
        <dbReference type="ARBA" id="ARBA00022679"/>
    </source>
</evidence>
<evidence type="ECO:0000259" key="14">
    <source>
        <dbReference type="PROSITE" id="PS50878"/>
    </source>
</evidence>
<dbReference type="Gene3D" id="3.30.70.270">
    <property type="match status" value="2"/>
</dbReference>
<dbReference type="Gene3D" id="3.30.420.10">
    <property type="entry name" value="Ribonuclease H-like superfamily/Ribonuclease H"/>
    <property type="match status" value="1"/>
</dbReference>
<dbReference type="Pfam" id="PF17917">
    <property type="entry name" value="RT_RNaseH"/>
    <property type="match status" value="1"/>
</dbReference>
<name>A0A6P8GNW1_CLUHA</name>
<evidence type="ECO:0000256" key="6">
    <source>
        <dbReference type="ARBA" id="ARBA00022722"/>
    </source>
</evidence>
<dbReference type="Pfam" id="PF00665">
    <property type="entry name" value="rve"/>
    <property type="match status" value="1"/>
</dbReference>
<evidence type="ECO:0000256" key="11">
    <source>
        <dbReference type="PROSITE-ProRule" id="PRU00047"/>
    </source>
</evidence>
<feature type="region of interest" description="Disordered" evidence="12">
    <location>
        <begin position="1092"/>
        <end position="1165"/>
    </location>
</feature>
<dbReference type="CDD" id="cd09274">
    <property type="entry name" value="RNase_HI_RT_Ty3"/>
    <property type="match status" value="1"/>
</dbReference>
<dbReference type="AlphaFoldDB" id="A0A6P8GNW1"/>
<dbReference type="Proteomes" id="UP000515152">
    <property type="component" value="Chromosome 18"/>
</dbReference>
<keyword evidence="7" id="KW-0255">Endonuclease</keyword>
<evidence type="ECO:0000256" key="5">
    <source>
        <dbReference type="ARBA" id="ARBA00022695"/>
    </source>
</evidence>
<keyword evidence="11" id="KW-0863">Zinc-finger</keyword>
<dbReference type="SUPFAM" id="SSF50630">
    <property type="entry name" value="Acid proteases"/>
    <property type="match status" value="1"/>
</dbReference>
<dbReference type="GO" id="GO:0004523">
    <property type="term" value="F:RNA-DNA hybrid ribonuclease activity"/>
    <property type="evidence" value="ECO:0007669"/>
    <property type="project" value="UniProtKB-EC"/>
</dbReference>
<gene>
    <name evidence="17" type="primary">LOC105894481</name>
</gene>
<feature type="compositionally biased region" description="Polar residues" evidence="12">
    <location>
        <begin position="1"/>
        <end position="21"/>
    </location>
</feature>
<dbReference type="EC" id="3.1.26.4" evidence="2"/>
<dbReference type="GeneID" id="105894481"/>
<keyword evidence="8" id="KW-0378">Hydrolase</keyword>
<reference evidence="17" key="1">
    <citation type="submission" date="2025-08" db="UniProtKB">
        <authorList>
            <consortium name="RefSeq"/>
        </authorList>
    </citation>
    <scope>IDENTIFICATION</scope>
</reference>
<proteinExistence type="inferred from homology"/>
<dbReference type="Pfam" id="PF00078">
    <property type="entry name" value="RVT_1"/>
    <property type="match status" value="1"/>
</dbReference>
<accession>A0A6P8GNW1</accession>
<dbReference type="InterPro" id="IPR050951">
    <property type="entry name" value="Retrovirus_Pol_polyprotein"/>
</dbReference>
<feature type="compositionally biased region" description="Basic and acidic residues" evidence="12">
    <location>
        <begin position="1004"/>
        <end position="1022"/>
    </location>
</feature>
<dbReference type="InterPro" id="IPR041373">
    <property type="entry name" value="RT_RNaseH"/>
</dbReference>
<dbReference type="SUPFAM" id="SSF53098">
    <property type="entry name" value="Ribonuclease H-like"/>
    <property type="match status" value="1"/>
</dbReference>
<dbReference type="PANTHER" id="PTHR37984">
    <property type="entry name" value="PROTEIN CBG26694"/>
    <property type="match status" value="1"/>
</dbReference>
<dbReference type="InterPro" id="IPR043128">
    <property type="entry name" value="Rev_trsase/Diguanyl_cyclase"/>
</dbReference>
<feature type="region of interest" description="Disordered" evidence="12">
    <location>
        <begin position="1004"/>
        <end position="1025"/>
    </location>
</feature>
<keyword evidence="11" id="KW-0479">Metal-binding</keyword>
<dbReference type="OrthoDB" id="775972at2759"/>
<dbReference type="PROSITE" id="PS50994">
    <property type="entry name" value="INTEGRASE"/>
    <property type="match status" value="1"/>
</dbReference>
<organism evidence="16 17">
    <name type="scientific">Clupea harengus</name>
    <name type="common">Atlantic herring</name>
    <dbReference type="NCBI Taxonomy" id="7950"/>
    <lineage>
        <taxon>Eukaryota</taxon>
        <taxon>Metazoa</taxon>
        <taxon>Chordata</taxon>
        <taxon>Craniata</taxon>
        <taxon>Vertebrata</taxon>
        <taxon>Euteleostomi</taxon>
        <taxon>Actinopterygii</taxon>
        <taxon>Neopterygii</taxon>
        <taxon>Teleostei</taxon>
        <taxon>Clupei</taxon>
        <taxon>Clupeiformes</taxon>
        <taxon>Clupeoidei</taxon>
        <taxon>Clupeidae</taxon>
        <taxon>Clupea</taxon>
    </lineage>
</organism>
<dbReference type="InterPro" id="IPR021109">
    <property type="entry name" value="Peptidase_aspartic_dom_sf"/>
</dbReference>
<evidence type="ECO:0000256" key="3">
    <source>
        <dbReference type="ARBA" id="ARBA00012493"/>
    </source>
</evidence>
<feature type="region of interest" description="Disordered" evidence="12">
    <location>
        <begin position="1"/>
        <end position="26"/>
    </location>
</feature>
<evidence type="ECO:0000259" key="15">
    <source>
        <dbReference type="PROSITE" id="PS50994"/>
    </source>
</evidence>
<keyword evidence="16" id="KW-1185">Reference proteome</keyword>
<sequence length="1165" mass="131227">MEMATNNAKDIQSGQIGSPSQAVHHVKREAVKPARRVECFRCGGAHYANDCKFQEAVCHACNKKGHLAKKCRSVENKAKNEKWKAQQNQAPTHYLEGDEGDAACAFNMFAVDTNEEPSMPYYATVTVEGKDIMFEIDSGATASVISEETYRRTWGHKPPPIKPSTLRLRTYTGQAIPHLGVLDVNISAGGQRAQGRFVIAKGKGPSLLGRNWLRKIKLNWHEIKYAHTTEDILQRYSDVFREELGTLKGVTVKLHVDPEAAPRFFKPRVVPYAIKSKVEEELERLQVLGIVEPVQFSKWAAPIVPVLKADGTARICGDYKLTVNQVSKLTEYPLPRVDDLFATLAGGKLFTKLDMSHAYQQLLLDEDSKQYVTINTHKGLFKYNRLVFGVASSPAIFQRTMDTLLQGIPHVAVYLDDILITGATEARHLENLEQVLKRLSDAGLRLRREKCVFMAASVTYLGHMITAEGLRPVEDKVRAIKEAPSPKNVTELRSFLGMVNYYGKFLQDLSKVLTRLYKLLHNDTKWQWCAEQEKAFKEVKELLHSAKLLVHYDPDKDIVLSCDASPYGVGAVLSHVMEDGSEKPVGFASRTLTAAEKGYSQLDKEGLAIVFAVKRFHQYLYGRVFKIYTDHKPLMSLFSETRGIPPLASARIQRWALILIAYQYSIVYRAGKDNANADALSRLPLPETPVSTYVPLETVFSLEKLSQTPVKAAQVKQWTERDPVLSKVKTYLLQGWPSVVDSEELKPYATRKTELSLQDGCIFWGARVVVPPPGRWQIVKELHETHPGVSRMKSLARSYVWWPKMDLDLENKVKSCTQCQSNQHMSPPAPLHPWVWPDHPWSRLHLDFAGPLMGEMFLIMVDAHSKWIEAHIMSNITAPKTIDKLRQIFAIHGLPDTVVTDNGPTFTSELFGEFMEQNGIRHVRTAPFHPASNGLAERAVQTVKEGLKRMKGDTLSTRLSRFLFKYRLTPQTTTARAPAEMLMGRRPKSKLDLLRPDIKATVMRKQEKQKEGHDQHAQERQLKPGNNVYVRNFSRNSSQKWLPGVIMTQRGPLSYVVELTDGRVFRRHQDHVRLRHDPGSEIISTSEFPLVSQPTVGVSPEERSLGEVSAPPGEKGQLTMDPQTPPVTPSPEPPKTPTPAVPATAPEMVRRSQRARKPPDRLIVS</sequence>
<dbReference type="CDD" id="cd01647">
    <property type="entry name" value="RT_LTR"/>
    <property type="match status" value="1"/>
</dbReference>
<dbReference type="SUPFAM" id="SSF57756">
    <property type="entry name" value="Retrovirus zinc finger-like domains"/>
    <property type="match status" value="1"/>
</dbReference>
<dbReference type="SMART" id="SM00343">
    <property type="entry name" value="ZnF_C2HC"/>
    <property type="match status" value="2"/>
</dbReference>
<evidence type="ECO:0000313" key="17">
    <source>
        <dbReference type="RefSeq" id="XP_031440433.1"/>
    </source>
</evidence>
<dbReference type="PROSITE" id="PS50878">
    <property type="entry name" value="RT_POL"/>
    <property type="match status" value="1"/>
</dbReference>
<dbReference type="Gene3D" id="2.40.70.10">
    <property type="entry name" value="Acid Proteases"/>
    <property type="match status" value="1"/>
</dbReference>
<dbReference type="FunFam" id="3.30.70.270:FF:000026">
    <property type="entry name" value="Transposon Ty3-G Gag-Pol polyprotein"/>
    <property type="match status" value="1"/>
</dbReference>
<evidence type="ECO:0000256" key="7">
    <source>
        <dbReference type="ARBA" id="ARBA00022759"/>
    </source>
</evidence>
<dbReference type="Pfam" id="PF17921">
    <property type="entry name" value="Integrase_H2C2"/>
    <property type="match status" value="1"/>
</dbReference>
<dbReference type="PANTHER" id="PTHR37984:SF13">
    <property type="entry name" value="RIBONUCLEASE H"/>
    <property type="match status" value="1"/>
</dbReference>
<dbReference type="Gene3D" id="1.10.340.70">
    <property type="match status" value="1"/>
</dbReference>
<dbReference type="GO" id="GO:0003676">
    <property type="term" value="F:nucleic acid binding"/>
    <property type="evidence" value="ECO:0007669"/>
    <property type="project" value="InterPro"/>
</dbReference>
<evidence type="ECO:0000256" key="1">
    <source>
        <dbReference type="ARBA" id="ARBA00010879"/>
    </source>
</evidence>
<evidence type="ECO:0000256" key="8">
    <source>
        <dbReference type="ARBA" id="ARBA00022801"/>
    </source>
</evidence>
<keyword evidence="6" id="KW-0540">Nuclease</keyword>
<dbReference type="KEGG" id="char:105894481"/>
<dbReference type="EC" id="2.7.7.49" evidence="3"/>